<name>A0ABU8MM50_9PSEU</name>
<organism evidence="5 6">
    <name type="scientific">Actinomycetospora aurantiaca</name>
    <dbReference type="NCBI Taxonomy" id="3129233"/>
    <lineage>
        <taxon>Bacteria</taxon>
        <taxon>Bacillati</taxon>
        <taxon>Actinomycetota</taxon>
        <taxon>Actinomycetes</taxon>
        <taxon>Pseudonocardiales</taxon>
        <taxon>Pseudonocardiaceae</taxon>
        <taxon>Actinomycetospora</taxon>
    </lineage>
</organism>
<comment type="caution">
    <text evidence="5">The sequence shown here is derived from an EMBL/GenBank/DDBJ whole genome shotgun (WGS) entry which is preliminary data.</text>
</comment>
<evidence type="ECO:0000313" key="6">
    <source>
        <dbReference type="Proteomes" id="UP001385809"/>
    </source>
</evidence>
<dbReference type="SUPFAM" id="SSF53474">
    <property type="entry name" value="alpha/beta-Hydrolases"/>
    <property type="match status" value="1"/>
</dbReference>
<protein>
    <submittedName>
        <fullName evidence="5">S9 family peptidase</fullName>
        <ecNumber evidence="5">3.4.-.-</ecNumber>
    </submittedName>
</protein>
<dbReference type="Gene3D" id="2.120.10.30">
    <property type="entry name" value="TolB, C-terminal domain"/>
    <property type="match status" value="2"/>
</dbReference>
<dbReference type="PANTHER" id="PTHR42776:SF4">
    <property type="entry name" value="ACYLAMINO-ACID-RELEASING ENZYME"/>
    <property type="match status" value="1"/>
</dbReference>
<gene>
    <name evidence="5" type="ORF">WCD74_07900</name>
</gene>
<feature type="domain" description="Peptidase S9 prolyl oligopeptidase catalytic" evidence="4">
    <location>
        <begin position="460"/>
        <end position="665"/>
    </location>
</feature>
<evidence type="ECO:0000256" key="1">
    <source>
        <dbReference type="ARBA" id="ARBA00022801"/>
    </source>
</evidence>
<dbReference type="SUPFAM" id="SSF82171">
    <property type="entry name" value="DPP6 N-terminal domain-like"/>
    <property type="match status" value="1"/>
</dbReference>
<dbReference type="Proteomes" id="UP001385809">
    <property type="component" value="Unassembled WGS sequence"/>
</dbReference>
<dbReference type="InterPro" id="IPR001375">
    <property type="entry name" value="Peptidase_S9_cat"/>
</dbReference>
<evidence type="ECO:0000259" key="4">
    <source>
        <dbReference type="Pfam" id="PF00326"/>
    </source>
</evidence>
<dbReference type="InterPro" id="IPR029058">
    <property type="entry name" value="AB_hydrolase_fold"/>
</dbReference>
<dbReference type="GO" id="GO:0016787">
    <property type="term" value="F:hydrolase activity"/>
    <property type="evidence" value="ECO:0007669"/>
    <property type="project" value="UniProtKB-KW"/>
</dbReference>
<sequence length="676" mass="73429">MSTFDDLDTFVATRRQAGLALSPDGSRLVTTVAELSPDATRYVTAIWEIDPRGEEPARRLTRSSQGESSAAFAPDGDLYFTSGRPDPSAEAAEDEPAALWVLPRHGGESRQVLTAGEGVAAFAVARDSGHVVVATTVPVGEAPEPEDGSEEDVDPAGALRAARTKAGVSARLHTRYPVRFWDHDLGPGRPQIRVHDPLAADRLAPPAVVIDPLEPGQRLREYAVAPDGSAVAVAVDVRDPDDPAAVRIRLELRRGDQHEVVADEPDVDHERPTITPDGRWLLWIRERHARPGRAPAHTLLARTLDGSGDVVTVLDEGRLTLQSVVGAADPDAVYVTADEQGHAPVFRVSVTTGEITRLTRSGAYTDVVATPEGGALYALRSAPDSPPTAVRLDPYAADQDPTLLPGATSVDALPGSMTEVTASGEDGAPLRAWLALPEGDGPHPLLVWIHGGPFGSWNAWTWRWNPWTATARGYAVLLPDPRLSTGYGQEFMDVSTGAWGGLPYTDLMALTDAALARDDLDASRTAAMGGSFGGYMANWVAGHTDRFDAIVTHASIWHLDGFVGTTDGSYHWTRQWGDPIADRERYDEHSPHRWASSITTPMLVIHGDKDYRVPIGEGLRLWYDLQRRGVESQFLYFPDENHWVLKPGDVKVWYSTVFAFLAHHVLGEDWARPELV</sequence>
<dbReference type="InterPro" id="IPR011042">
    <property type="entry name" value="6-blade_b-propeller_TolB-like"/>
</dbReference>
<dbReference type="Pfam" id="PF07676">
    <property type="entry name" value="PD40"/>
    <property type="match status" value="2"/>
</dbReference>
<feature type="region of interest" description="Disordered" evidence="3">
    <location>
        <begin position="54"/>
        <end position="94"/>
    </location>
</feature>
<evidence type="ECO:0000313" key="5">
    <source>
        <dbReference type="EMBL" id="MEJ2867682.1"/>
    </source>
</evidence>
<reference evidence="5 6" key="1">
    <citation type="submission" date="2024-03" db="EMBL/GenBank/DDBJ databases">
        <title>Actinomycetospora sp. OC33-EN08, a novel actinomycete isolated from wild orchid (Aerides multiflora).</title>
        <authorList>
            <person name="Suriyachadkun C."/>
        </authorList>
    </citation>
    <scope>NUCLEOTIDE SEQUENCE [LARGE SCALE GENOMIC DNA]</scope>
    <source>
        <strain evidence="5 6">OC33-EN08</strain>
    </source>
</reference>
<dbReference type="EC" id="3.4.-.-" evidence="5"/>
<proteinExistence type="predicted"/>
<dbReference type="PANTHER" id="PTHR42776">
    <property type="entry name" value="SERINE PEPTIDASE S9 FAMILY MEMBER"/>
    <property type="match status" value="1"/>
</dbReference>
<dbReference type="InterPro" id="IPR011659">
    <property type="entry name" value="WD40"/>
</dbReference>
<evidence type="ECO:0000256" key="3">
    <source>
        <dbReference type="SAM" id="MobiDB-lite"/>
    </source>
</evidence>
<keyword evidence="6" id="KW-1185">Reference proteome</keyword>
<keyword evidence="2" id="KW-0720">Serine protease</keyword>
<evidence type="ECO:0000256" key="2">
    <source>
        <dbReference type="ARBA" id="ARBA00022825"/>
    </source>
</evidence>
<keyword evidence="2" id="KW-0645">Protease</keyword>
<dbReference type="EMBL" id="JBBEGN010000003">
    <property type="protein sequence ID" value="MEJ2867682.1"/>
    <property type="molecule type" value="Genomic_DNA"/>
</dbReference>
<accession>A0ABU8MM50</accession>
<dbReference type="Pfam" id="PF00326">
    <property type="entry name" value="Peptidase_S9"/>
    <property type="match status" value="1"/>
</dbReference>
<dbReference type="RefSeq" id="WP_337694293.1">
    <property type="nucleotide sequence ID" value="NZ_JBBEGN010000003.1"/>
</dbReference>
<keyword evidence="1 5" id="KW-0378">Hydrolase</keyword>
<dbReference type="Gene3D" id="3.40.50.1820">
    <property type="entry name" value="alpha/beta hydrolase"/>
    <property type="match status" value="1"/>
</dbReference>